<evidence type="ECO:0000313" key="1">
    <source>
        <dbReference type="Proteomes" id="UP000046395"/>
    </source>
</evidence>
<dbReference type="AlphaFoldDB" id="A0A5S6QBX5"/>
<dbReference type="Proteomes" id="UP000046395">
    <property type="component" value="Unassembled WGS sequence"/>
</dbReference>
<accession>A0A5S6QBX5</accession>
<dbReference type="WBParaSite" id="TMUE_1000004713.1">
    <property type="protein sequence ID" value="TMUE_1000004713.1"/>
    <property type="gene ID" value="WBGene00293609"/>
</dbReference>
<proteinExistence type="predicted"/>
<sequence>MLKQDEKAEELFTYSIFHLLHYDDKDNTLKKQFVLKALQLNARHFVFWLPRLFDLLCRCKFRGVVLLITNVAQHFPKCVLCQLQFHRSSSDNDPLDNIVEVGLENIYKHVLKQYPVFTCTFSDFSKWVSL</sequence>
<keyword evidence="1" id="KW-1185">Reference proteome</keyword>
<name>A0A5S6QBX5_TRIMR</name>
<organism evidence="1 2">
    <name type="scientific">Trichuris muris</name>
    <name type="common">Mouse whipworm</name>
    <dbReference type="NCBI Taxonomy" id="70415"/>
    <lineage>
        <taxon>Eukaryota</taxon>
        <taxon>Metazoa</taxon>
        <taxon>Ecdysozoa</taxon>
        <taxon>Nematoda</taxon>
        <taxon>Enoplea</taxon>
        <taxon>Dorylaimia</taxon>
        <taxon>Trichinellida</taxon>
        <taxon>Trichuridae</taxon>
        <taxon>Trichuris</taxon>
    </lineage>
</organism>
<evidence type="ECO:0000313" key="2">
    <source>
        <dbReference type="WBParaSite" id="TMUE_1000004713.1"/>
    </source>
</evidence>
<reference evidence="2" key="1">
    <citation type="submission" date="2019-12" db="UniProtKB">
        <authorList>
            <consortium name="WormBaseParasite"/>
        </authorList>
    </citation>
    <scope>IDENTIFICATION</scope>
</reference>
<protein>
    <submittedName>
        <fullName evidence="2">Uncharacterized protein</fullName>
    </submittedName>
</protein>